<dbReference type="EMBL" id="JBHSJJ010000014">
    <property type="protein sequence ID" value="MFC4874028.1"/>
    <property type="molecule type" value="Genomic_DNA"/>
</dbReference>
<evidence type="ECO:0000259" key="6">
    <source>
        <dbReference type="SMART" id="SM00829"/>
    </source>
</evidence>
<keyword evidence="2 4" id="KW-0862">Zinc</keyword>
<dbReference type="InterPro" id="IPR013149">
    <property type="entry name" value="ADH-like_C"/>
</dbReference>
<comment type="cofactor">
    <cofactor evidence="4">
        <name>Zn(2+)</name>
        <dbReference type="ChEBI" id="CHEBI:29105"/>
    </cofactor>
</comment>
<dbReference type="SMART" id="SM00829">
    <property type="entry name" value="PKS_ER"/>
    <property type="match status" value="1"/>
</dbReference>
<protein>
    <submittedName>
        <fullName evidence="7">Zinc-binding dehydrogenase</fullName>
    </submittedName>
</protein>
<dbReference type="SUPFAM" id="SSF51735">
    <property type="entry name" value="NAD(P)-binding Rossmann-fold domains"/>
    <property type="match status" value="1"/>
</dbReference>
<sequence>MNQLKTSTGKTEGLTKDPALMESAVIKSPGNIHLEKYVIPPPLENQLILQMEGCGICASSLPVWQGREWFSYPLNPGEPGHEGWGTVVEAGKKITHFRPGDRVATLSTRALSTHVLTDAENVIKLPPFLLGKHFPGEPLGCTMNVFKRSRIKKGDTVAVVGAGFLGLMLIQLAKAQGAGVIAVSRRRFSLDMATAYGADGVILMDDQTAIIDQVNMMTEKRLCDCVIEVTGKEWPLNLAIELTKTRGRLIVAGFHQDGMRRINMQLLNWRGIDMINAHEREQHVYIQGINEAIQAISENRLNPFPLFTHSYDRYHLTEAFHDLEGRPDGFVKGIVTF</sequence>
<dbReference type="InterPro" id="IPR020843">
    <property type="entry name" value="ER"/>
</dbReference>
<reference evidence="8" key="1">
    <citation type="journal article" date="2019" name="Int. J. Syst. Evol. Microbiol.">
        <title>The Global Catalogue of Microorganisms (GCM) 10K type strain sequencing project: providing services to taxonomists for standard genome sequencing and annotation.</title>
        <authorList>
            <consortium name="The Broad Institute Genomics Platform"/>
            <consortium name="The Broad Institute Genome Sequencing Center for Infectious Disease"/>
            <person name="Wu L."/>
            <person name="Ma J."/>
        </authorList>
    </citation>
    <scope>NUCLEOTIDE SEQUENCE [LARGE SCALE GENOMIC DNA]</scope>
    <source>
        <strain evidence="8">CGMCC 4.7466</strain>
    </source>
</reference>
<gene>
    <name evidence="7" type="ORF">ACFPFU_20145</name>
</gene>
<dbReference type="InterPro" id="IPR002328">
    <property type="entry name" value="ADH_Zn_CS"/>
</dbReference>
<dbReference type="PROSITE" id="PS00059">
    <property type="entry name" value="ADH_ZINC"/>
    <property type="match status" value="1"/>
</dbReference>
<organism evidence="7 8">
    <name type="scientific">Negadavirga shengliensis</name>
    <dbReference type="NCBI Taxonomy" id="1389218"/>
    <lineage>
        <taxon>Bacteria</taxon>
        <taxon>Pseudomonadati</taxon>
        <taxon>Bacteroidota</taxon>
        <taxon>Cytophagia</taxon>
        <taxon>Cytophagales</taxon>
        <taxon>Cyclobacteriaceae</taxon>
        <taxon>Negadavirga</taxon>
    </lineage>
</organism>
<comment type="similarity">
    <text evidence="4">Belongs to the zinc-containing alcohol dehydrogenase family.</text>
</comment>
<dbReference type="CDD" id="cd08269">
    <property type="entry name" value="Zn_ADH9"/>
    <property type="match status" value="1"/>
</dbReference>
<evidence type="ECO:0000313" key="7">
    <source>
        <dbReference type="EMBL" id="MFC4874028.1"/>
    </source>
</evidence>
<accession>A0ABV9T6F5</accession>
<evidence type="ECO:0000256" key="3">
    <source>
        <dbReference type="ARBA" id="ARBA00023002"/>
    </source>
</evidence>
<evidence type="ECO:0000313" key="8">
    <source>
        <dbReference type="Proteomes" id="UP001595818"/>
    </source>
</evidence>
<dbReference type="InterPro" id="IPR011032">
    <property type="entry name" value="GroES-like_sf"/>
</dbReference>
<feature type="domain" description="Enoyl reductase (ER)" evidence="6">
    <location>
        <begin position="27"/>
        <end position="335"/>
    </location>
</feature>
<dbReference type="Pfam" id="PF00107">
    <property type="entry name" value="ADH_zinc_N"/>
    <property type="match status" value="1"/>
</dbReference>
<keyword evidence="3" id="KW-0560">Oxidoreductase</keyword>
<name>A0ABV9T6F5_9BACT</name>
<keyword evidence="5" id="KW-0472">Membrane</keyword>
<proteinExistence type="inferred from homology"/>
<evidence type="ECO:0000256" key="5">
    <source>
        <dbReference type="SAM" id="Phobius"/>
    </source>
</evidence>
<dbReference type="RefSeq" id="WP_377067476.1">
    <property type="nucleotide sequence ID" value="NZ_JBHSJJ010000014.1"/>
</dbReference>
<dbReference type="Gene3D" id="3.40.50.720">
    <property type="entry name" value="NAD(P)-binding Rossmann-like Domain"/>
    <property type="match status" value="1"/>
</dbReference>
<evidence type="ECO:0000256" key="2">
    <source>
        <dbReference type="ARBA" id="ARBA00022833"/>
    </source>
</evidence>
<dbReference type="PANTHER" id="PTHR43401">
    <property type="entry name" value="L-THREONINE 3-DEHYDROGENASE"/>
    <property type="match status" value="1"/>
</dbReference>
<dbReference type="SUPFAM" id="SSF50129">
    <property type="entry name" value="GroES-like"/>
    <property type="match status" value="1"/>
</dbReference>
<dbReference type="InterPro" id="IPR050129">
    <property type="entry name" value="Zn_alcohol_dh"/>
</dbReference>
<keyword evidence="1 4" id="KW-0479">Metal-binding</keyword>
<evidence type="ECO:0000256" key="1">
    <source>
        <dbReference type="ARBA" id="ARBA00022723"/>
    </source>
</evidence>
<evidence type="ECO:0000256" key="4">
    <source>
        <dbReference type="RuleBase" id="RU361277"/>
    </source>
</evidence>
<dbReference type="Pfam" id="PF08240">
    <property type="entry name" value="ADH_N"/>
    <property type="match status" value="1"/>
</dbReference>
<feature type="transmembrane region" description="Helical" evidence="5">
    <location>
        <begin position="156"/>
        <end position="173"/>
    </location>
</feature>
<dbReference type="InterPro" id="IPR013154">
    <property type="entry name" value="ADH-like_N"/>
</dbReference>
<dbReference type="Proteomes" id="UP001595818">
    <property type="component" value="Unassembled WGS sequence"/>
</dbReference>
<keyword evidence="8" id="KW-1185">Reference proteome</keyword>
<dbReference type="InterPro" id="IPR036291">
    <property type="entry name" value="NAD(P)-bd_dom_sf"/>
</dbReference>
<dbReference type="Gene3D" id="3.90.180.10">
    <property type="entry name" value="Medium-chain alcohol dehydrogenases, catalytic domain"/>
    <property type="match status" value="2"/>
</dbReference>
<comment type="caution">
    <text evidence="7">The sequence shown here is derived from an EMBL/GenBank/DDBJ whole genome shotgun (WGS) entry which is preliminary data.</text>
</comment>
<keyword evidence="5" id="KW-1133">Transmembrane helix</keyword>
<keyword evidence="5" id="KW-0812">Transmembrane</keyword>
<dbReference type="PANTHER" id="PTHR43401:SF2">
    <property type="entry name" value="L-THREONINE 3-DEHYDROGENASE"/>
    <property type="match status" value="1"/>
</dbReference>